<dbReference type="GeneID" id="54302454"/>
<sequence length="243" mass="26691">MRVVVVIEDLPVLIIKDLQTIVRVEYTALCGHQPSPTEHCGRGGRTDQPVKKGDSIVSPFTCFYRRGETHHEYVRVPLADSTVVKAPPEIEKNALVLMADIFPTGGYCSSQRLSSMTQEEIAGSTVVVIGCGPVGLCALVNAEEYKPKHLFAVDSIQSRLDLAKSLGAEPLNSQTDREGLQKIIKEVTQGRRAEVVIEVVLRPWGLISNVGVHNGEMPVQTRLPQAKQHLLGFMWDKMIGLSV</sequence>
<feature type="domain" description="Alcohol dehydrogenase-like C-terminal" evidence="4">
    <location>
        <begin position="133"/>
        <end position="200"/>
    </location>
</feature>
<evidence type="ECO:0000256" key="2">
    <source>
        <dbReference type="ARBA" id="ARBA00022723"/>
    </source>
</evidence>
<dbReference type="EMBL" id="ML995492">
    <property type="protein sequence ID" value="KAF2139537.1"/>
    <property type="molecule type" value="Genomic_DNA"/>
</dbReference>
<comment type="cofactor">
    <cofactor evidence="1">
        <name>Zn(2+)</name>
        <dbReference type="ChEBI" id="CHEBI:29105"/>
    </cofactor>
</comment>
<gene>
    <name evidence="5" type="ORF">K452DRAFT_328000</name>
</gene>
<dbReference type="Pfam" id="PF00107">
    <property type="entry name" value="ADH_zinc_N"/>
    <property type="match status" value="1"/>
</dbReference>
<dbReference type="AlphaFoldDB" id="A0A6A6B9E5"/>
<protein>
    <recommendedName>
        <fullName evidence="4">Alcohol dehydrogenase-like C-terminal domain-containing protein</fullName>
    </recommendedName>
</protein>
<dbReference type="OrthoDB" id="442947at2759"/>
<organism evidence="5 6">
    <name type="scientific">Aplosporella prunicola CBS 121167</name>
    <dbReference type="NCBI Taxonomy" id="1176127"/>
    <lineage>
        <taxon>Eukaryota</taxon>
        <taxon>Fungi</taxon>
        <taxon>Dikarya</taxon>
        <taxon>Ascomycota</taxon>
        <taxon>Pezizomycotina</taxon>
        <taxon>Dothideomycetes</taxon>
        <taxon>Dothideomycetes incertae sedis</taxon>
        <taxon>Botryosphaeriales</taxon>
        <taxon>Aplosporellaceae</taxon>
        <taxon>Aplosporella</taxon>
    </lineage>
</organism>
<dbReference type="Proteomes" id="UP000799438">
    <property type="component" value="Unassembled WGS sequence"/>
</dbReference>
<dbReference type="InterPro" id="IPR011032">
    <property type="entry name" value="GroES-like_sf"/>
</dbReference>
<keyword evidence="6" id="KW-1185">Reference proteome</keyword>
<reference evidence="5" key="1">
    <citation type="journal article" date="2020" name="Stud. Mycol.">
        <title>101 Dothideomycetes genomes: a test case for predicting lifestyles and emergence of pathogens.</title>
        <authorList>
            <person name="Haridas S."/>
            <person name="Albert R."/>
            <person name="Binder M."/>
            <person name="Bloem J."/>
            <person name="Labutti K."/>
            <person name="Salamov A."/>
            <person name="Andreopoulos B."/>
            <person name="Baker S."/>
            <person name="Barry K."/>
            <person name="Bills G."/>
            <person name="Bluhm B."/>
            <person name="Cannon C."/>
            <person name="Castanera R."/>
            <person name="Culley D."/>
            <person name="Daum C."/>
            <person name="Ezra D."/>
            <person name="Gonzalez J."/>
            <person name="Henrissat B."/>
            <person name="Kuo A."/>
            <person name="Liang C."/>
            <person name="Lipzen A."/>
            <person name="Lutzoni F."/>
            <person name="Magnuson J."/>
            <person name="Mondo S."/>
            <person name="Nolan M."/>
            <person name="Ohm R."/>
            <person name="Pangilinan J."/>
            <person name="Park H.-J."/>
            <person name="Ramirez L."/>
            <person name="Alfaro M."/>
            <person name="Sun H."/>
            <person name="Tritt A."/>
            <person name="Yoshinaga Y."/>
            <person name="Zwiers L.-H."/>
            <person name="Turgeon B."/>
            <person name="Goodwin S."/>
            <person name="Spatafora J."/>
            <person name="Crous P."/>
            <person name="Grigoriev I."/>
        </authorList>
    </citation>
    <scope>NUCLEOTIDE SEQUENCE</scope>
    <source>
        <strain evidence="5">CBS 121167</strain>
    </source>
</reference>
<evidence type="ECO:0000313" key="5">
    <source>
        <dbReference type="EMBL" id="KAF2139537.1"/>
    </source>
</evidence>
<evidence type="ECO:0000313" key="6">
    <source>
        <dbReference type="Proteomes" id="UP000799438"/>
    </source>
</evidence>
<keyword evidence="3" id="KW-0862">Zinc</keyword>
<dbReference type="PANTHER" id="PTHR42813">
    <property type="entry name" value="ZINC-TYPE ALCOHOL DEHYDROGENASE-LIKE"/>
    <property type="match status" value="1"/>
</dbReference>
<accession>A0A6A6B9E5</accession>
<dbReference type="InterPro" id="IPR036291">
    <property type="entry name" value="NAD(P)-bd_dom_sf"/>
</dbReference>
<dbReference type="Gene3D" id="3.40.50.720">
    <property type="entry name" value="NAD(P)-binding Rossmann-like Domain"/>
    <property type="match status" value="1"/>
</dbReference>
<dbReference type="InterPro" id="IPR013149">
    <property type="entry name" value="ADH-like_C"/>
</dbReference>
<proteinExistence type="predicted"/>
<dbReference type="Gene3D" id="3.90.180.10">
    <property type="entry name" value="Medium-chain alcohol dehydrogenases, catalytic domain"/>
    <property type="match status" value="1"/>
</dbReference>
<evidence type="ECO:0000256" key="3">
    <source>
        <dbReference type="ARBA" id="ARBA00022833"/>
    </source>
</evidence>
<name>A0A6A6B9E5_9PEZI</name>
<keyword evidence="2" id="KW-0479">Metal-binding</keyword>
<dbReference type="GO" id="GO:0046872">
    <property type="term" value="F:metal ion binding"/>
    <property type="evidence" value="ECO:0007669"/>
    <property type="project" value="UniProtKB-KW"/>
</dbReference>
<evidence type="ECO:0000259" key="4">
    <source>
        <dbReference type="Pfam" id="PF00107"/>
    </source>
</evidence>
<dbReference type="SUPFAM" id="SSF50129">
    <property type="entry name" value="GroES-like"/>
    <property type="match status" value="1"/>
</dbReference>
<dbReference type="SUPFAM" id="SSF51735">
    <property type="entry name" value="NAD(P)-binding Rossmann-fold domains"/>
    <property type="match status" value="1"/>
</dbReference>
<dbReference type="RefSeq" id="XP_033395250.1">
    <property type="nucleotide sequence ID" value="XM_033544958.1"/>
</dbReference>
<dbReference type="PANTHER" id="PTHR42813:SF2">
    <property type="entry name" value="DEHYDROGENASE, ZINC-CONTAINING, PUTATIVE (AFU_ORTHOLOGUE AFUA_2G02810)-RELATED"/>
    <property type="match status" value="1"/>
</dbReference>
<evidence type="ECO:0000256" key="1">
    <source>
        <dbReference type="ARBA" id="ARBA00001947"/>
    </source>
</evidence>